<dbReference type="NCBIfam" id="NF006377">
    <property type="entry name" value="PRK08611.1"/>
    <property type="match status" value="1"/>
</dbReference>
<dbReference type="Gene3D" id="3.40.50.1220">
    <property type="entry name" value="TPP-binding domain"/>
    <property type="match status" value="1"/>
</dbReference>
<dbReference type="Pfam" id="PF02775">
    <property type="entry name" value="TPP_enzyme_C"/>
    <property type="match status" value="1"/>
</dbReference>
<reference evidence="8" key="1">
    <citation type="journal article" date="2019" name="Int. J. Syst. Evol. Microbiol.">
        <title>The Global Catalogue of Microorganisms (GCM) 10K type strain sequencing project: providing services to taxonomists for standard genome sequencing and annotation.</title>
        <authorList>
            <consortium name="The Broad Institute Genomics Platform"/>
            <consortium name="The Broad Institute Genome Sequencing Center for Infectious Disease"/>
            <person name="Wu L."/>
            <person name="Ma J."/>
        </authorList>
    </citation>
    <scope>NUCLEOTIDE SEQUENCE [LARGE SCALE GENOMIC DNA]</scope>
    <source>
        <strain evidence="8">CGMCC 1.15353</strain>
    </source>
</reference>
<evidence type="ECO:0000256" key="2">
    <source>
        <dbReference type="ARBA" id="ARBA00023052"/>
    </source>
</evidence>
<organism evidence="7 8">
    <name type="scientific">Pontibacillus salipaludis</name>
    <dbReference type="NCBI Taxonomy" id="1697394"/>
    <lineage>
        <taxon>Bacteria</taxon>
        <taxon>Bacillati</taxon>
        <taxon>Bacillota</taxon>
        <taxon>Bacilli</taxon>
        <taxon>Bacillales</taxon>
        <taxon>Bacillaceae</taxon>
        <taxon>Pontibacillus</taxon>
    </lineage>
</organism>
<evidence type="ECO:0000313" key="7">
    <source>
        <dbReference type="EMBL" id="GGD19651.1"/>
    </source>
</evidence>
<dbReference type="InterPro" id="IPR012000">
    <property type="entry name" value="Thiamin_PyroP_enz_cen_dom"/>
</dbReference>
<dbReference type="InterPro" id="IPR047211">
    <property type="entry name" value="POXB-like"/>
</dbReference>
<feature type="domain" description="Thiamine pyrophosphate enzyme central" evidence="4">
    <location>
        <begin position="196"/>
        <end position="322"/>
    </location>
</feature>
<evidence type="ECO:0000256" key="3">
    <source>
        <dbReference type="RuleBase" id="RU362132"/>
    </source>
</evidence>
<dbReference type="Gene3D" id="3.40.50.970">
    <property type="match status" value="2"/>
</dbReference>
<comment type="caution">
    <text evidence="7">The sequence shown here is derived from an EMBL/GenBank/DDBJ whole genome shotgun (WGS) entry which is preliminary data.</text>
</comment>
<evidence type="ECO:0000259" key="5">
    <source>
        <dbReference type="Pfam" id="PF02775"/>
    </source>
</evidence>
<dbReference type="RefSeq" id="WP_188654974.1">
    <property type="nucleotide sequence ID" value="NZ_BMIN01000013.1"/>
</dbReference>
<feature type="domain" description="Thiamine pyrophosphate enzyme N-terminal TPP-binding" evidence="6">
    <location>
        <begin position="15"/>
        <end position="118"/>
    </location>
</feature>
<keyword evidence="2 3" id="KW-0786">Thiamine pyrophosphate</keyword>
<dbReference type="SUPFAM" id="SSF52518">
    <property type="entry name" value="Thiamin diphosphate-binding fold (THDP-binding)"/>
    <property type="match status" value="2"/>
</dbReference>
<proteinExistence type="inferred from homology"/>
<dbReference type="Pfam" id="PF02776">
    <property type="entry name" value="TPP_enzyme_N"/>
    <property type="match status" value="1"/>
</dbReference>
<dbReference type="SUPFAM" id="SSF52467">
    <property type="entry name" value="DHS-like NAD/FAD-binding domain"/>
    <property type="match status" value="1"/>
</dbReference>
<evidence type="ECO:0000259" key="6">
    <source>
        <dbReference type="Pfam" id="PF02776"/>
    </source>
</evidence>
<dbReference type="InterPro" id="IPR011766">
    <property type="entry name" value="TPP_enzyme_TPP-bd"/>
</dbReference>
<dbReference type="InterPro" id="IPR000399">
    <property type="entry name" value="TPP-bd_CS"/>
</dbReference>
<name>A0ABQ1QB79_9BACI</name>
<dbReference type="InterPro" id="IPR047212">
    <property type="entry name" value="TPP_POXB-like"/>
</dbReference>
<protein>
    <submittedName>
        <fullName evidence="7">Pyruvate oxidase</fullName>
    </submittedName>
</protein>
<accession>A0ABQ1QB79</accession>
<dbReference type="EMBL" id="BMIN01000013">
    <property type="protein sequence ID" value="GGD19651.1"/>
    <property type="molecule type" value="Genomic_DNA"/>
</dbReference>
<evidence type="ECO:0000256" key="1">
    <source>
        <dbReference type="ARBA" id="ARBA00007812"/>
    </source>
</evidence>
<dbReference type="InterPro" id="IPR029035">
    <property type="entry name" value="DHS-like_NAD/FAD-binding_dom"/>
</dbReference>
<gene>
    <name evidence="7" type="ORF">GCM10011389_29190</name>
</gene>
<dbReference type="PANTHER" id="PTHR42981">
    <property type="entry name" value="PYRUVATE DEHYDROGENASE [UBIQUINONE]"/>
    <property type="match status" value="1"/>
</dbReference>
<dbReference type="InterPro" id="IPR047210">
    <property type="entry name" value="TPP_PYR_POXB-like"/>
</dbReference>
<keyword evidence="8" id="KW-1185">Reference proteome</keyword>
<sequence>MFEKRTGEIVTNLLIDDWGIDHIYGMPGDSINELMDDFRSRQDDLQFIQVRHEEVGALAASSYAKLTGKVGVCLSIGGPGATHLVNGLYDAKADSAPVLALVGQVPSEEVGTGAFQEENLERMFDGVAVFNKRVQSAQQLPDLVNQALREAYVNNGVSVLIIPDDLSAVKQKYEEKLTSSVYAKTEVFPSEKSLIEAKEAIAEAKKPVILAGKGAAHAQEELVEFAETIHSPVILSLLAKGVIPDNHPLCLGQHGQIGTQPAYNAMKEADLLLMIGTSFPYRDFLPKDTKAIQIDIDPSKIGKHYPVQIGLAGSTKDTLQWLNDHIEPKDNQEHLEKYQKQMDEWRVSMQMQKRANTDPINGPQVMYELEKIMPEDAIISSDVGNVTVWVARYLSMVRQKMVISGWLATMGCGLPGAIAGQLAYPNRQSIAVCGDGGFAMNMQDFITAVKYKLPLKVIVLNNSKIGMIQYEQEAMGHLHYATELGDMDFAKFAESCGGEGYRVEKREDLEGAMQKAFLSDKPAIIDVAIEDQAPLPGNIGYEQAVHYTEYLIKEFFESGKIELPPLKTATKRLFN</sequence>
<dbReference type="Proteomes" id="UP000642571">
    <property type="component" value="Unassembled WGS sequence"/>
</dbReference>
<dbReference type="PROSITE" id="PS00187">
    <property type="entry name" value="TPP_ENZYMES"/>
    <property type="match status" value="1"/>
</dbReference>
<dbReference type="CDD" id="cd02014">
    <property type="entry name" value="TPP_POX"/>
    <property type="match status" value="1"/>
</dbReference>
<dbReference type="InterPro" id="IPR012001">
    <property type="entry name" value="Thiamin_PyroP_enz_TPP-bd_dom"/>
</dbReference>
<dbReference type="Pfam" id="PF00205">
    <property type="entry name" value="TPP_enzyme_M"/>
    <property type="match status" value="1"/>
</dbReference>
<dbReference type="CDD" id="cd07039">
    <property type="entry name" value="TPP_PYR_POX"/>
    <property type="match status" value="1"/>
</dbReference>
<keyword evidence="7" id="KW-0670">Pyruvate</keyword>
<evidence type="ECO:0000313" key="8">
    <source>
        <dbReference type="Proteomes" id="UP000642571"/>
    </source>
</evidence>
<dbReference type="InterPro" id="IPR029061">
    <property type="entry name" value="THDP-binding"/>
</dbReference>
<evidence type="ECO:0000259" key="4">
    <source>
        <dbReference type="Pfam" id="PF00205"/>
    </source>
</evidence>
<feature type="domain" description="Thiamine pyrophosphate enzyme TPP-binding" evidence="5">
    <location>
        <begin position="382"/>
        <end position="527"/>
    </location>
</feature>
<comment type="similarity">
    <text evidence="1 3">Belongs to the TPP enzyme family.</text>
</comment>
<dbReference type="PANTHER" id="PTHR42981:SF2">
    <property type="entry name" value="PYRUVATE DEHYDROGENASE [UBIQUINONE]"/>
    <property type="match status" value="1"/>
</dbReference>